<evidence type="ECO:0000256" key="1">
    <source>
        <dbReference type="ARBA" id="ARBA00001946"/>
    </source>
</evidence>
<keyword evidence="8" id="KW-0460">Magnesium</keyword>
<dbReference type="GO" id="GO:0006281">
    <property type="term" value="P:DNA repair"/>
    <property type="evidence" value="ECO:0007669"/>
    <property type="project" value="UniProtKB-KW"/>
</dbReference>
<dbReference type="Gene3D" id="3.90.79.10">
    <property type="entry name" value="Nucleoside Triphosphate Pyrophosphohydrolase"/>
    <property type="match status" value="1"/>
</dbReference>
<comment type="catalytic activity">
    <reaction evidence="10">
        <text>8-oxo-dGTP + H2O = 8-oxo-dGMP + diphosphate + H(+)</text>
        <dbReference type="Rhea" id="RHEA:31575"/>
        <dbReference type="ChEBI" id="CHEBI:15377"/>
        <dbReference type="ChEBI" id="CHEBI:15378"/>
        <dbReference type="ChEBI" id="CHEBI:33019"/>
        <dbReference type="ChEBI" id="CHEBI:63224"/>
        <dbReference type="ChEBI" id="CHEBI:77896"/>
        <dbReference type="EC" id="3.6.1.55"/>
    </reaction>
</comment>
<evidence type="ECO:0000313" key="14">
    <source>
        <dbReference type="Proteomes" id="UP000482960"/>
    </source>
</evidence>
<dbReference type="PRINTS" id="PR00502">
    <property type="entry name" value="NUDIXFAMILY"/>
</dbReference>
<dbReference type="EMBL" id="BLPG01000001">
    <property type="protein sequence ID" value="GFJ91356.1"/>
    <property type="molecule type" value="Genomic_DNA"/>
</dbReference>
<evidence type="ECO:0000256" key="9">
    <source>
        <dbReference type="ARBA" id="ARBA00023204"/>
    </source>
</evidence>
<evidence type="ECO:0000259" key="12">
    <source>
        <dbReference type="PROSITE" id="PS51462"/>
    </source>
</evidence>
<dbReference type="AlphaFoldDB" id="A0A6V8LB97"/>
<keyword evidence="14" id="KW-1185">Reference proteome</keyword>
<keyword evidence="5" id="KW-0479">Metal-binding</keyword>
<dbReference type="GO" id="GO:0035539">
    <property type="term" value="F:8-oxo-7,8-dihydrodeoxyguanosine triphosphate pyrophosphatase activity"/>
    <property type="evidence" value="ECO:0007669"/>
    <property type="project" value="UniProtKB-EC"/>
</dbReference>
<organism evidence="13 14">
    <name type="scientific">Phytohabitans rumicis</name>
    <dbReference type="NCBI Taxonomy" id="1076125"/>
    <lineage>
        <taxon>Bacteria</taxon>
        <taxon>Bacillati</taxon>
        <taxon>Actinomycetota</taxon>
        <taxon>Actinomycetes</taxon>
        <taxon>Micromonosporales</taxon>
        <taxon>Micromonosporaceae</taxon>
    </lineage>
</organism>
<comment type="caution">
    <text evidence="13">The sequence shown here is derived from an EMBL/GenBank/DDBJ whole genome shotgun (WGS) entry which is preliminary data.</text>
</comment>
<evidence type="ECO:0000256" key="5">
    <source>
        <dbReference type="ARBA" id="ARBA00022723"/>
    </source>
</evidence>
<dbReference type="GO" id="GO:0044716">
    <property type="term" value="F:8-oxo-GDP phosphatase activity"/>
    <property type="evidence" value="ECO:0007669"/>
    <property type="project" value="TreeGrafter"/>
</dbReference>
<dbReference type="GO" id="GO:0006260">
    <property type="term" value="P:DNA replication"/>
    <property type="evidence" value="ECO:0007669"/>
    <property type="project" value="UniProtKB-KW"/>
</dbReference>
<dbReference type="SUPFAM" id="SSF55811">
    <property type="entry name" value="Nudix"/>
    <property type="match status" value="1"/>
</dbReference>
<reference evidence="13 14" key="1">
    <citation type="submission" date="2020-03" db="EMBL/GenBank/DDBJ databases">
        <title>Whole genome shotgun sequence of Phytohabitans rumicis NBRC 108638.</title>
        <authorList>
            <person name="Komaki H."/>
            <person name="Tamura T."/>
        </authorList>
    </citation>
    <scope>NUCLEOTIDE SEQUENCE [LARGE SCALE GENOMIC DNA]</scope>
    <source>
        <strain evidence="13 14">NBRC 108638</strain>
    </source>
</reference>
<keyword evidence="7" id="KW-0378">Hydrolase</keyword>
<comment type="cofactor">
    <cofactor evidence="1">
        <name>Mg(2+)</name>
        <dbReference type="ChEBI" id="CHEBI:18420"/>
    </cofactor>
</comment>
<evidence type="ECO:0000256" key="4">
    <source>
        <dbReference type="ARBA" id="ARBA00022705"/>
    </source>
</evidence>
<dbReference type="GO" id="GO:0044715">
    <property type="term" value="F:8-oxo-dGDP phosphatase activity"/>
    <property type="evidence" value="ECO:0007669"/>
    <property type="project" value="TreeGrafter"/>
</dbReference>
<sequence length="110" mass="11852">MWEFPGGKVEPGETDVEALIRECEEELGVRVAVGDRVGGDVLLGHGRAVLRVFAARLLDGEQPQALEHAELRWLAADQLDSVQWLPADAPIVTALGPLLLTPPSPRTPPT</sequence>
<evidence type="ECO:0000256" key="11">
    <source>
        <dbReference type="ARBA" id="ARBA00038905"/>
    </source>
</evidence>
<dbReference type="GO" id="GO:0046872">
    <property type="term" value="F:metal ion binding"/>
    <property type="evidence" value="ECO:0007669"/>
    <property type="project" value="UniProtKB-KW"/>
</dbReference>
<accession>A0A6V8LB97</accession>
<keyword evidence="4" id="KW-0235">DNA replication</keyword>
<evidence type="ECO:0000256" key="10">
    <source>
        <dbReference type="ARBA" id="ARBA00035861"/>
    </source>
</evidence>
<dbReference type="InterPro" id="IPR020476">
    <property type="entry name" value="Nudix_hydrolase"/>
</dbReference>
<dbReference type="PROSITE" id="PS51462">
    <property type="entry name" value="NUDIX"/>
    <property type="match status" value="1"/>
</dbReference>
<dbReference type="Pfam" id="PF00293">
    <property type="entry name" value="NUDIX"/>
    <property type="match status" value="1"/>
</dbReference>
<evidence type="ECO:0000313" key="13">
    <source>
        <dbReference type="EMBL" id="GFJ91356.1"/>
    </source>
</evidence>
<keyword evidence="6" id="KW-0227">DNA damage</keyword>
<feature type="domain" description="Nudix hydrolase" evidence="12">
    <location>
        <begin position="1"/>
        <end position="99"/>
    </location>
</feature>
<name>A0A6V8LB97_9ACTN</name>
<evidence type="ECO:0000256" key="3">
    <source>
        <dbReference type="ARBA" id="ARBA00022457"/>
    </source>
</evidence>
<dbReference type="InterPro" id="IPR000086">
    <property type="entry name" value="NUDIX_hydrolase_dom"/>
</dbReference>
<keyword evidence="3" id="KW-0515">Mutator protein</keyword>
<gene>
    <name evidence="13" type="ORF">Prum_049980</name>
</gene>
<comment type="similarity">
    <text evidence="2">Belongs to the Nudix hydrolase family.</text>
</comment>
<proteinExistence type="inferred from homology"/>
<dbReference type="CDD" id="cd03425">
    <property type="entry name" value="NUDIX_MutT_NudA_like"/>
    <property type="match status" value="1"/>
</dbReference>
<dbReference type="InterPro" id="IPR047127">
    <property type="entry name" value="MutT-like"/>
</dbReference>
<reference evidence="13 14" key="2">
    <citation type="submission" date="2020-03" db="EMBL/GenBank/DDBJ databases">
        <authorList>
            <person name="Ichikawa N."/>
            <person name="Kimura A."/>
            <person name="Kitahashi Y."/>
            <person name="Uohara A."/>
        </authorList>
    </citation>
    <scope>NUCLEOTIDE SEQUENCE [LARGE SCALE GENOMIC DNA]</scope>
    <source>
        <strain evidence="13 14">NBRC 108638</strain>
    </source>
</reference>
<evidence type="ECO:0000256" key="6">
    <source>
        <dbReference type="ARBA" id="ARBA00022763"/>
    </source>
</evidence>
<protein>
    <recommendedName>
        <fullName evidence="11">8-oxo-dGTP diphosphatase</fullName>
        <ecNumber evidence="11">3.6.1.55</ecNumber>
    </recommendedName>
</protein>
<evidence type="ECO:0000256" key="8">
    <source>
        <dbReference type="ARBA" id="ARBA00022842"/>
    </source>
</evidence>
<dbReference type="EC" id="3.6.1.55" evidence="11"/>
<dbReference type="PANTHER" id="PTHR47707:SF1">
    <property type="entry name" value="NUDIX HYDROLASE FAMILY PROTEIN"/>
    <property type="match status" value="1"/>
</dbReference>
<dbReference type="PANTHER" id="PTHR47707">
    <property type="entry name" value="8-OXO-DGTP DIPHOSPHATASE"/>
    <property type="match status" value="1"/>
</dbReference>
<dbReference type="GO" id="GO:0008413">
    <property type="term" value="F:8-oxo-7,8-dihydroguanosine triphosphate pyrophosphatase activity"/>
    <property type="evidence" value="ECO:0007669"/>
    <property type="project" value="TreeGrafter"/>
</dbReference>
<evidence type="ECO:0000256" key="7">
    <source>
        <dbReference type="ARBA" id="ARBA00022801"/>
    </source>
</evidence>
<evidence type="ECO:0000256" key="2">
    <source>
        <dbReference type="ARBA" id="ARBA00005582"/>
    </source>
</evidence>
<keyword evidence="9" id="KW-0234">DNA repair</keyword>
<dbReference type="InterPro" id="IPR015797">
    <property type="entry name" value="NUDIX_hydrolase-like_dom_sf"/>
</dbReference>
<dbReference type="Proteomes" id="UP000482960">
    <property type="component" value="Unassembled WGS sequence"/>
</dbReference>